<organism evidence="1 2">
    <name type="scientific">Geomicrobium halophilum</name>
    <dbReference type="NCBI Taxonomy" id="549000"/>
    <lineage>
        <taxon>Bacteria</taxon>
        <taxon>Bacillati</taxon>
        <taxon>Bacillota</taxon>
        <taxon>Bacilli</taxon>
        <taxon>Bacillales</taxon>
        <taxon>Geomicrobium</taxon>
    </lineage>
</organism>
<evidence type="ECO:0000313" key="2">
    <source>
        <dbReference type="Proteomes" id="UP000568839"/>
    </source>
</evidence>
<accession>A0A841PRH3</accession>
<dbReference type="Proteomes" id="UP000568839">
    <property type="component" value="Unassembled WGS sequence"/>
</dbReference>
<gene>
    <name evidence="1" type="ORF">HNR44_000830</name>
</gene>
<comment type="caution">
    <text evidence="1">The sequence shown here is derived from an EMBL/GenBank/DDBJ whole genome shotgun (WGS) entry which is preliminary data.</text>
</comment>
<protein>
    <submittedName>
        <fullName evidence="1">Uncharacterized protein</fullName>
    </submittedName>
</protein>
<dbReference type="EMBL" id="JACHHJ010000001">
    <property type="protein sequence ID" value="MBB6448881.1"/>
    <property type="molecule type" value="Genomic_DNA"/>
</dbReference>
<dbReference type="AlphaFoldDB" id="A0A841PRH3"/>
<sequence length="36" mass="4205">MFKQEVKKRSTEMDNCYIGIFVKVRNEEGVQKAGKI</sequence>
<reference evidence="1 2" key="1">
    <citation type="submission" date="2020-08" db="EMBL/GenBank/DDBJ databases">
        <title>Genomic Encyclopedia of Type Strains, Phase IV (KMG-IV): sequencing the most valuable type-strain genomes for metagenomic binning, comparative biology and taxonomic classification.</title>
        <authorList>
            <person name="Goeker M."/>
        </authorList>
    </citation>
    <scope>NUCLEOTIDE SEQUENCE [LARGE SCALE GENOMIC DNA]</scope>
    <source>
        <strain evidence="1 2">DSM 21769</strain>
    </source>
</reference>
<proteinExistence type="predicted"/>
<keyword evidence="2" id="KW-1185">Reference proteome</keyword>
<name>A0A841PRH3_9BACL</name>
<evidence type="ECO:0000313" key="1">
    <source>
        <dbReference type="EMBL" id="MBB6448881.1"/>
    </source>
</evidence>